<protein>
    <submittedName>
        <fullName evidence="2">Uncharacterized protein</fullName>
    </submittedName>
</protein>
<comment type="caution">
    <text evidence="2">The sequence shown here is derived from an EMBL/GenBank/DDBJ whole genome shotgun (WGS) entry which is preliminary data.</text>
</comment>
<name>A0ABS3UMR2_9ACTN</name>
<evidence type="ECO:0000256" key="1">
    <source>
        <dbReference type="SAM" id="SignalP"/>
    </source>
</evidence>
<keyword evidence="3" id="KW-1185">Reference proteome</keyword>
<organism evidence="2 3">
    <name type="scientific">Actinoplanes flavus</name>
    <dbReference type="NCBI Taxonomy" id="2820290"/>
    <lineage>
        <taxon>Bacteria</taxon>
        <taxon>Bacillati</taxon>
        <taxon>Actinomycetota</taxon>
        <taxon>Actinomycetes</taxon>
        <taxon>Micromonosporales</taxon>
        <taxon>Micromonosporaceae</taxon>
        <taxon>Actinoplanes</taxon>
    </lineage>
</organism>
<keyword evidence="1" id="KW-0732">Signal</keyword>
<feature type="signal peptide" evidence="1">
    <location>
        <begin position="1"/>
        <end position="30"/>
    </location>
</feature>
<gene>
    <name evidence="2" type="ORF">J5X75_18540</name>
</gene>
<feature type="chain" id="PRO_5045050535" evidence="1">
    <location>
        <begin position="31"/>
        <end position="52"/>
    </location>
</feature>
<proteinExistence type="predicted"/>
<evidence type="ECO:0000313" key="2">
    <source>
        <dbReference type="EMBL" id="MBO3739516.1"/>
    </source>
</evidence>
<reference evidence="2 3" key="1">
    <citation type="submission" date="2021-03" db="EMBL/GenBank/DDBJ databases">
        <title>Actinoplanes flavus sp. nov., a novel actinomycete isolated from Coconut Palm rhizosphere soil.</title>
        <authorList>
            <person name="Luo X."/>
        </authorList>
    </citation>
    <scope>NUCLEOTIDE SEQUENCE [LARGE SCALE GENOMIC DNA]</scope>
    <source>
        <strain evidence="2 3">NEAU-H7</strain>
    </source>
</reference>
<dbReference type="RefSeq" id="WP_208468653.1">
    <property type="nucleotide sequence ID" value="NZ_JAGFNS010000011.1"/>
</dbReference>
<accession>A0ABS3UMR2</accession>
<dbReference type="Proteomes" id="UP000679690">
    <property type="component" value="Unassembled WGS sequence"/>
</dbReference>
<dbReference type="EMBL" id="JAGFNS010000011">
    <property type="protein sequence ID" value="MBO3739516.1"/>
    <property type="molecule type" value="Genomic_DNA"/>
</dbReference>
<evidence type="ECO:0000313" key="3">
    <source>
        <dbReference type="Proteomes" id="UP000679690"/>
    </source>
</evidence>
<sequence length="52" mass="4924">MRKAITKTVTTAGLILVSTVVTLVASPAPAGAESAAGGGPAVMVLAGGSEWG</sequence>